<evidence type="ECO:0000313" key="6">
    <source>
        <dbReference type="EMBL" id="MBC5688630.1"/>
    </source>
</evidence>
<feature type="modified residue" description="4-aspartylphosphate" evidence="3">
    <location>
        <position position="58"/>
    </location>
</feature>
<dbReference type="Pfam" id="PF04397">
    <property type="entry name" value="LytTR"/>
    <property type="match status" value="1"/>
</dbReference>
<name>A0A923LH40_9FIRM</name>
<feature type="domain" description="Response regulatory" evidence="4">
    <location>
        <begin position="3"/>
        <end position="121"/>
    </location>
</feature>
<dbReference type="PANTHER" id="PTHR37299:SF1">
    <property type="entry name" value="STAGE 0 SPORULATION PROTEIN A HOMOLOG"/>
    <property type="match status" value="1"/>
</dbReference>
<keyword evidence="3" id="KW-0597">Phosphoprotein</keyword>
<dbReference type="PANTHER" id="PTHR37299">
    <property type="entry name" value="TRANSCRIPTIONAL REGULATOR-RELATED"/>
    <property type="match status" value="1"/>
</dbReference>
<dbReference type="Proteomes" id="UP000652477">
    <property type="component" value="Unassembled WGS sequence"/>
</dbReference>
<evidence type="ECO:0000259" key="4">
    <source>
        <dbReference type="PROSITE" id="PS50110"/>
    </source>
</evidence>
<dbReference type="Gene3D" id="2.40.50.1020">
    <property type="entry name" value="LytTr DNA-binding domain"/>
    <property type="match status" value="1"/>
</dbReference>
<dbReference type="InterPro" id="IPR011006">
    <property type="entry name" value="CheY-like_superfamily"/>
</dbReference>
<sequence length="233" mass="27196">MLEIIICDDEKALRKNLRKIIATELDLCGIAYHIMEYSSGEELLQELHVYDYQILFLDIEMKHLNGIETAKKLRAMHRTAQIIFVTSYQDFVFQGYEVRALNYIMKPYQPGKITEVLHTALKELDYTAQKYFVVQKKDGDIRLPLSSIKYFASERRIIHVFTTDASYTFYGRLNELSPQLNTTFVRIHNRYLVNLKYVQSIQSNTVLIDGEELPVSRSCKADLEIAFAKYILC</sequence>
<feature type="domain" description="HTH LytTR-type" evidence="5">
    <location>
        <begin position="132"/>
        <end position="229"/>
    </location>
</feature>
<dbReference type="AlphaFoldDB" id="A0A923LH40"/>
<evidence type="ECO:0000256" key="1">
    <source>
        <dbReference type="ARBA" id="ARBA00018672"/>
    </source>
</evidence>
<dbReference type="PROSITE" id="PS50110">
    <property type="entry name" value="RESPONSE_REGULATORY"/>
    <property type="match status" value="1"/>
</dbReference>
<dbReference type="GO" id="GO:0000156">
    <property type="term" value="F:phosphorelay response regulator activity"/>
    <property type="evidence" value="ECO:0007669"/>
    <property type="project" value="InterPro"/>
</dbReference>
<comment type="function">
    <text evidence="2">May play the central regulatory role in sporulation. It may be an element of the effector pathway responsible for the activation of sporulation genes in response to nutritional stress. Spo0A may act in concert with spo0H (a sigma factor) to control the expression of some genes that are critical to the sporulation process.</text>
</comment>
<dbReference type="InterPro" id="IPR001789">
    <property type="entry name" value="Sig_transdc_resp-reg_receiver"/>
</dbReference>
<evidence type="ECO:0000256" key="3">
    <source>
        <dbReference type="PROSITE-ProRule" id="PRU00169"/>
    </source>
</evidence>
<dbReference type="RefSeq" id="WP_186875234.1">
    <property type="nucleotide sequence ID" value="NZ_JACOPF010000001.1"/>
</dbReference>
<gene>
    <name evidence="6" type="ORF">H8S37_06760</name>
</gene>
<reference evidence="6" key="1">
    <citation type="submission" date="2020-08" db="EMBL/GenBank/DDBJ databases">
        <title>Genome public.</title>
        <authorList>
            <person name="Liu C."/>
            <person name="Sun Q."/>
        </authorList>
    </citation>
    <scope>NUCLEOTIDE SEQUENCE</scope>
    <source>
        <strain evidence="6">NSJ-55</strain>
    </source>
</reference>
<dbReference type="InterPro" id="IPR046947">
    <property type="entry name" value="LytR-like"/>
</dbReference>
<dbReference type="SMART" id="SM00448">
    <property type="entry name" value="REC"/>
    <property type="match status" value="1"/>
</dbReference>
<dbReference type="GO" id="GO:0003677">
    <property type="term" value="F:DNA binding"/>
    <property type="evidence" value="ECO:0007669"/>
    <property type="project" value="InterPro"/>
</dbReference>
<keyword evidence="7" id="KW-1185">Reference proteome</keyword>
<evidence type="ECO:0000259" key="5">
    <source>
        <dbReference type="PROSITE" id="PS50930"/>
    </source>
</evidence>
<dbReference type="EMBL" id="JACOPF010000001">
    <property type="protein sequence ID" value="MBC5688630.1"/>
    <property type="molecule type" value="Genomic_DNA"/>
</dbReference>
<dbReference type="Gene3D" id="3.40.50.2300">
    <property type="match status" value="1"/>
</dbReference>
<evidence type="ECO:0000256" key="2">
    <source>
        <dbReference type="ARBA" id="ARBA00024867"/>
    </source>
</evidence>
<comment type="caution">
    <text evidence="6">The sequence shown here is derived from an EMBL/GenBank/DDBJ whole genome shotgun (WGS) entry which is preliminary data.</text>
</comment>
<dbReference type="PROSITE" id="PS50930">
    <property type="entry name" value="HTH_LYTTR"/>
    <property type="match status" value="1"/>
</dbReference>
<dbReference type="InterPro" id="IPR007492">
    <property type="entry name" value="LytTR_DNA-bd_dom"/>
</dbReference>
<accession>A0A923LH40</accession>
<dbReference type="SUPFAM" id="SSF52172">
    <property type="entry name" value="CheY-like"/>
    <property type="match status" value="1"/>
</dbReference>
<dbReference type="SMART" id="SM00850">
    <property type="entry name" value="LytTR"/>
    <property type="match status" value="1"/>
</dbReference>
<protein>
    <recommendedName>
        <fullName evidence="1">Stage 0 sporulation protein A homolog</fullName>
    </recommendedName>
</protein>
<proteinExistence type="predicted"/>
<organism evidence="6 7">
    <name type="scientific">Mediterraneibacter hominis</name>
    <dbReference type="NCBI Taxonomy" id="2763054"/>
    <lineage>
        <taxon>Bacteria</taxon>
        <taxon>Bacillati</taxon>
        <taxon>Bacillota</taxon>
        <taxon>Clostridia</taxon>
        <taxon>Lachnospirales</taxon>
        <taxon>Lachnospiraceae</taxon>
        <taxon>Mediterraneibacter</taxon>
    </lineage>
</organism>
<evidence type="ECO:0000313" key="7">
    <source>
        <dbReference type="Proteomes" id="UP000652477"/>
    </source>
</evidence>
<dbReference type="Pfam" id="PF00072">
    <property type="entry name" value="Response_reg"/>
    <property type="match status" value="1"/>
</dbReference>